<dbReference type="Proteomes" id="UP000038010">
    <property type="component" value="Unassembled WGS sequence"/>
</dbReference>
<evidence type="ECO:0000313" key="3">
    <source>
        <dbReference type="Proteomes" id="UP000038010"/>
    </source>
</evidence>
<evidence type="ECO:0000256" key="1">
    <source>
        <dbReference type="SAM" id="MobiDB-lite"/>
    </source>
</evidence>
<feature type="region of interest" description="Disordered" evidence="1">
    <location>
        <begin position="114"/>
        <end position="210"/>
    </location>
</feature>
<organism evidence="2 3">
    <name type="scientific">Cyphellophora attinorum</name>
    <dbReference type="NCBI Taxonomy" id="1664694"/>
    <lineage>
        <taxon>Eukaryota</taxon>
        <taxon>Fungi</taxon>
        <taxon>Dikarya</taxon>
        <taxon>Ascomycota</taxon>
        <taxon>Pezizomycotina</taxon>
        <taxon>Eurotiomycetes</taxon>
        <taxon>Chaetothyriomycetidae</taxon>
        <taxon>Chaetothyriales</taxon>
        <taxon>Cyphellophoraceae</taxon>
        <taxon>Cyphellophora</taxon>
    </lineage>
</organism>
<dbReference type="AlphaFoldDB" id="A0A0N1HG95"/>
<dbReference type="GeneID" id="28740675"/>
<feature type="compositionally biased region" description="Pro residues" evidence="1">
    <location>
        <begin position="23"/>
        <end position="32"/>
    </location>
</feature>
<name>A0A0N1HG95_9EURO</name>
<sequence>MSARTPTELDPYILANSLQNREPLPPLPPAPSLPETAFPARHSSLHNTRAYQIRAHRKAASQDQGLDSIAPQDFHRRHYTISSPDMPDEYNVAPDYFGQEPNRTAPTRTAKLFGTISKHQNRKSLNLQDDREPSRSVRRSRDMSTGEDVTQRDEPVPHRSDLGGIDDLSGLEQALPDIEPTSPINLDTQTSSQQISEHVRLPPGFRPGHTEHTTVEEVWHPAVENQTIEHRKILVTHPEIERDVHIHHYLEYEQPVYTTEILPPKHYRLDEKTGQKVEIEVPAYWRMPTSLSPRKADLDGLMRTQRHYLVDEAHPYGAIESPPATGVTTWI</sequence>
<dbReference type="EMBL" id="LFJN01000003">
    <property type="protein sequence ID" value="KPI44517.1"/>
    <property type="molecule type" value="Genomic_DNA"/>
</dbReference>
<keyword evidence="3" id="KW-1185">Reference proteome</keyword>
<dbReference type="VEuPathDB" id="FungiDB:AB675_8356"/>
<proteinExistence type="predicted"/>
<reference evidence="2 3" key="1">
    <citation type="submission" date="2015-06" db="EMBL/GenBank/DDBJ databases">
        <title>Draft genome of the ant-associated black yeast Phialophora attae CBS 131958.</title>
        <authorList>
            <person name="Moreno L.F."/>
            <person name="Stielow B.J."/>
            <person name="de Hoog S."/>
            <person name="Vicente V.A."/>
            <person name="Weiss V.A."/>
            <person name="de Vries M."/>
            <person name="Cruz L.M."/>
            <person name="Souza E.M."/>
        </authorList>
    </citation>
    <scope>NUCLEOTIDE SEQUENCE [LARGE SCALE GENOMIC DNA]</scope>
    <source>
        <strain evidence="2 3">CBS 131958</strain>
    </source>
</reference>
<feature type="region of interest" description="Disordered" evidence="1">
    <location>
        <begin position="1"/>
        <end position="45"/>
    </location>
</feature>
<feature type="compositionally biased region" description="Polar residues" evidence="1">
    <location>
        <begin position="182"/>
        <end position="196"/>
    </location>
</feature>
<dbReference type="OrthoDB" id="5325276at2759"/>
<evidence type="ECO:0000313" key="2">
    <source>
        <dbReference type="EMBL" id="KPI44517.1"/>
    </source>
</evidence>
<comment type="caution">
    <text evidence="2">The sequence shown here is derived from an EMBL/GenBank/DDBJ whole genome shotgun (WGS) entry which is preliminary data.</text>
</comment>
<gene>
    <name evidence="2" type="ORF">AB675_8356</name>
</gene>
<protein>
    <submittedName>
        <fullName evidence="2">Uncharacterized protein</fullName>
    </submittedName>
</protein>
<dbReference type="RefSeq" id="XP_018004480.1">
    <property type="nucleotide sequence ID" value="XM_018148795.1"/>
</dbReference>
<accession>A0A0N1HG95</accession>
<feature type="compositionally biased region" description="Basic and acidic residues" evidence="1">
    <location>
        <begin position="128"/>
        <end position="161"/>
    </location>
</feature>